<dbReference type="SUPFAM" id="SSF51726">
    <property type="entry name" value="UROD/MetE-like"/>
    <property type="match status" value="1"/>
</dbReference>
<evidence type="ECO:0000313" key="2">
    <source>
        <dbReference type="Proteomes" id="UP000799537"/>
    </source>
</evidence>
<dbReference type="Gene3D" id="3.20.20.210">
    <property type="match status" value="1"/>
</dbReference>
<sequence>MAIAKGCHLVGSVPLSDTDAVFRQCMAACPGRFKRIPDGETGQRHQFTTFQAQVFGAYPPMLTEFIHNAPINTREFTPEQLEEGIETLKKAGIRTGYDDAAIESYAVFRKLRDQGVIPKGVRFQVCLPTVANVILPFVQRAFLPSVEGIYEEALFRALRRIQDEIPHHDLAIQIDTAADTAFWEATNPETVKENSGLAWFQPWWEGDVKQYYTNYLQRFIAQVDQDVELGIHNCYGDMDHRHWHEPASLAVVVERAQWFMKSCAHKINFFHCPVPKSAEGHIDAYLAPLKDLVPLLEEHGTELYLGVIHENKPELTKKYVEAAQKVVPEFGVATECGGGRMEWPDFEDTLRLAAQVSQPVIAVEKERDVVPGAEAERVTNGHVFGQGTAVTV</sequence>
<keyword evidence="2" id="KW-1185">Reference proteome</keyword>
<dbReference type="AlphaFoldDB" id="A0A6A6CBJ3"/>
<dbReference type="GeneID" id="54561401"/>
<dbReference type="InterPro" id="IPR038071">
    <property type="entry name" value="UROD/MetE-like_sf"/>
</dbReference>
<reference evidence="1" key="1">
    <citation type="journal article" date="2020" name="Stud. Mycol.">
        <title>101 Dothideomycetes genomes: a test case for predicting lifestyles and emergence of pathogens.</title>
        <authorList>
            <person name="Haridas S."/>
            <person name="Albert R."/>
            <person name="Binder M."/>
            <person name="Bloem J."/>
            <person name="Labutti K."/>
            <person name="Salamov A."/>
            <person name="Andreopoulos B."/>
            <person name="Baker S."/>
            <person name="Barry K."/>
            <person name="Bills G."/>
            <person name="Bluhm B."/>
            <person name="Cannon C."/>
            <person name="Castanera R."/>
            <person name="Culley D."/>
            <person name="Daum C."/>
            <person name="Ezra D."/>
            <person name="Gonzalez J."/>
            <person name="Henrissat B."/>
            <person name="Kuo A."/>
            <person name="Liang C."/>
            <person name="Lipzen A."/>
            <person name="Lutzoni F."/>
            <person name="Magnuson J."/>
            <person name="Mondo S."/>
            <person name="Nolan M."/>
            <person name="Ohm R."/>
            <person name="Pangilinan J."/>
            <person name="Park H.-J."/>
            <person name="Ramirez L."/>
            <person name="Alfaro M."/>
            <person name="Sun H."/>
            <person name="Tritt A."/>
            <person name="Yoshinaga Y."/>
            <person name="Zwiers L.-H."/>
            <person name="Turgeon B."/>
            <person name="Goodwin S."/>
            <person name="Spatafora J."/>
            <person name="Crous P."/>
            <person name="Grigoriev I."/>
        </authorList>
    </citation>
    <scope>NUCLEOTIDE SEQUENCE</scope>
    <source>
        <strain evidence="1">ATCC 36951</strain>
    </source>
</reference>
<name>A0A6A6CBJ3_ZASCE</name>
<gene>
    <name evidence="1" type="ORF">M409DRAFT_26476</name>
</gene>
<protein>
    <recommendedName>
        <fullName evidence="3">Cobalamin-independent methionine synthase MetE C-terminal/archaeal domain-containing protein</fullName>
    </recommendedName>
</protein>
<proteinExistence type="predicted"/>
<dbReference type="RefSeq" id="XP_033663918.1">
    <property type="nucleotide sequence ID" value="XM_033808129.1"/>
</dbReference>
<organism evidence="1 2">
    <name type="scientific">Zasmidium cellare ATCC 36951</name>
    <dbReference type="NCBI Taxonomy" id="1080233"/>
    <lineage>
        <taxon>Eukaryota</taxon>
        <taxon>Fungi</taxon>
        <taxon>Dikarya</taxon>
        <taxon>Ascomycota</taxon>
        <taxon>Pezizomycotina</taxon>
        <taxon>Dothideomycetes</taxon>
        <taxon>Dothideomycetidae</taxon>
        <taxon>Mycosphaerellales</taxon>
        <taxon>Mycosphaerellaceae</taxon>
        <taxon>Zasmidium</taxon>
    </lineage>
</organism>
<accession>A0A6A6CBJ3</accession>
<dbReference type="EMBL" id="ML993610">
    <property type="protein sequence ID" value="KAF2163029.1"/>
    <property type="molecule type" value="Genomic_DNA"/>
</dbReference>
<dbReference type="Proteomes" id="UP000799537">
    <property type="component" value="Unassembled WGS sequence"/>
</dbReference>
<evidence type="ECO:0008006" key="3">
    <source>
        <dbReference type="Google" id="ProtNLM"/>
    </source>
</evidence>
<evidence type="ECO:0000313" key="1">
    <source>
        <dbReference type="EMBL" id="KAF2163029.1"/>
    </source>
</evidence>
<dbReference type="OrthoDB" id="5422863at2759"/>